<dbReference type="EMBL" id="DTAK01000040">
    <property type="protein sequence ID" value="HGU59636.1"/>
    <property type="molecule type" value="Genomic_DNA"/>
</dbReference>
<evidence type="ECO:0000256" key="2">
    <source>
        <dbReference type="ARBA" id="ARBA00022679"/>
    </source>
</evidence>
<proteinExistence type="inferred from homology"/>
<protein>
    <submittedName>
        <fullName evidence="5">Carbohydrate kinase family protein</fullName>
    </submittedName>
</protein>
<name>A0A7C3YQW6_9EURY</name>
<evidence type="ECO:0000313" key="5">
    <source>
        <dbReference type="EMBL" id="HGE66944.1"/>
    </source>
</evidence>
<dbReference type="Gene3D" id="3.40.1190.20">
    <property type="match status" value="1"/>
</dbReference>
<keyword evidence="3 5" id="KW-0418">Kinase</keyword>
<organism evidence="5">
    <name type="scientific">Geoglobus ahangari</name>
    <dbReference type="NCBI Taxonomy" id="113653"/>
    <lineage>
        <taxon>Archaea</taxon>
        <taxon>Methanobacteriati</taxon>
        <taxon>Methanobacteriota</taxon>
        <taxon>Archaeoglobi</taxon>
        <taxon>Archaeoglobales</taxon>
        <taxon>Archaeoglobaceae</taxon>
        <taxon>Geoglobus</taxon>
    </lineage>
</organism>
<comment type="similarity">
    <text evidence="1">Belongs to the carbohydrate kinase PfkB family.</text>
</comment>
<evidence type="ECO:0000313" key="7">
    <source>
        <dbReference type="EMBL" id="HHF48838.1"/>
    </source>
</evidence>
<evidence type="ECO:0000256" key="3">
    <source>
        <dbReference type="ARBA" id="ARBA00022777"/>
    </source>
</evidence>
<dbReference type="InterPro" id="IPR002173">
    <property type="entry name" value="Carboh/pur_kinase_PfkB_CS"/>
</dbReference>
<dbReference type="InterPro" id="IPR029056">
    <property type="entry name" value="Ribokinase-like"/>
</dbReference>
<comment type="caution">
    <text evidence="5">The sequence shown here is derived from an EMBL/GenBank/DDBJ whole genome shotgun (WGS) entry which is preliminary data.</text>
</comment>
<sequence>MIAGVGPALVDRICLVDEFPVRGGQAVVKRTEKSPGGAAANVIYGLAKFEVKTSFYTTIGKDEDGELFRKSMEDAGVICRFLEVDDETGKVDVYVDRSGERTFFVFPNAAGKFYPFLTDDDYRRVDYFYLDPFPFEGSLNAHIVIAKRAKEFNKKVILNPGYPYSRMGLNSLKPLLENTDIVFLSKDEYEMLRGIEKFIDFLVITLGERGSMAIKDGEKFFSEAFNVRVVDTTGAGDAFAAGFLYAYLNGYDIDVCLRVGNFVASYNIQRLGARNFPSKELVDEFIQKYQGKDSL</sequence>
<dbReference type="PANTHER" id="PTHR10584:SF166">
    <property type="entry name" value="RIBOKINASE"/>
    <property type="match status" value="1"/>
</dbReference>
<reference evidence="5" key="1">
    <citation type="journal article" date="2020" name="mSystems">
        <title>Genome- and Community-Level Interaction Insights into Carbon Utilization and Element Cycling Functions of Hydrothermarchaeota in Hydrothermal Sediment.</title>
        <authorList>
            <person name="Zhou Z."/>
            <person name="Liu Y."/>
            <person name="Xu W."/>
            <person name="Pan J."/>
            <person name="Luo Z.H."/>
            <person name="Li M."/>
        </authorList>
    </citation>
    <scope>NUCLEOTIDE SEQUENCE [LARGE SCALE GENOMIC DNA]</scope>
    <source>
        <strain evidence="7">SpSt-10</strain>
        <strain evidence="6">SpSt-62</strain>
        <strain evidence="5">SpSt-97</strain>
    </source>
</reference>
<accession>A0A7C3YQW6</accession>
<dbReference type="AlphaFoldDB" id="A0A7C3YQW6"/>
<evidence type="ECO:0000256" key="1">
    <source>
        <dbReference type="ARBA" id="ARBA00010688"/>
    </source>
</evidence>
<keyword evidence="2" id="KW-0808">Transferase</keyword>
<evidence type="ECO:0000259" key="4">
    <source>
        <dbReference type="Pfam" id="PF00294"/>
    </source>
</evidence>
<dbReference type="SUPFAM" id="SSF53613">
    <property type="entry name" value="Ribokinase-like"/>
    <property type="match status" value="1"/>
</dbReference>
<dbReference type="GO" id="GO:0016301">
    <property type="term" value="F:kinase activity"/>
    <property type="evidence" value="ECO:0007669"/>
    <property type="project" value="UniProtKB-KW"/>
</dbReference>
<dbReference type="PROSITE" id="PS00584">
    <property type="entry name" value="PFKB_KINASES_2"/>
    <property type="match status" value="1"/>
</dbReference>
<dbReference type="EMBL" id="DRUC01000102">
    <property type="protein sequence ID" value="HHF48838.1"/>
    <property type="molecule type" value="Genomic_DNA"/>
</dbReference>
<dbReference type="CDD" id="cd01942">
    <property type="entry name" value="ribokinase_group_A"/>
    <property type="match status" value="1"/>
</dbReference>
<evidence type="ECO:0000313" key="6">
    <source>
        <dbReference type="EMBL" id="HGU59636.1"/>
    </source>
</evidence>
<dbReference type="InterPro" id="IPR011611">
    <property type="entry name" value="PfkB_dom"/>
</dbReference>
<dbReference type="Pfam" id="PF00294">
    <property type="entry name" value="PfkB"/>
    <property type="match status" value="1"/>
</dbReference>
<gene>
    <name evidence="7" type="ORF">ENL48_06915</name>
    <name evidence="6" type="ORF">ENT89_05695</name>
    <name evidence="5" type="ORF">ENX77_07530</name>
</gene>
<feature type="domain" description="Carbohydrate kinase PfkB" evidence="4">
    <location>
        <begin position="4"/>
        <end position="275"/>
    </location>
</feature>
<dbReference type="EMBL" id="DTPI01000033">
    <property type="protein sequence ID" value="HGE66944.1"/>
    <property type="molecule type" value="Genomic_DNA"/>
</dbReference>
<dbReference type="PANTHER" id="PTHR10584">
    <property type="entry name" value="SUGAR KINASE"/>
    <property type="match status" value="1"/>
</dbReference>